<keyword evidence="10" id="KW-1185">Reference proteome</keyword>
<dbReference type="EMBL" id="SHKL01000001">
    <property type="protein sequence ID" value="RZT88282.1"/>
    <property type="molecule type" value="Genomic_DNA"/>
</dbReference>
<dbReference type="InterPro" id="IPR005135">
    <property type="entry name" value="Endo/exonuclease/phosphatase"/>
</dbReference>
<gene>
    <name evidence="9" type="ORF">EV383_5221</name>
</gene>
<reference evidence="9 10" key="1">
    <citation type="submission" date="2019-02" db="EMBL/GenBank/DDBJ databases">
        <title>Sequencing the genomes of 1000 actinobacteria strains.</title>
        <authorList>
            <person name="Klenk H.-P."/>
        </authorList>
    </citation>
    <scope>NUCLEOTIDE SEQUENCE [LARGE SCALE GENOMIC DNA]</scope>
    <source>
        <strain evidence="9 10">DSM 45779</strain>
    </source>
</reference>
<feature type="binding site" evidence="6">
    <location>
        <position position="258"/>
    </location>
    <ligand>
        <name>Mg(2+)</name>
        <dbReference type="ChEBI" id="CHEBI:18420"/>
        <label>1</label>
    </ligand>
</feature>
<proteinExistence type="inferred from homology"/>
<feature type="binding site" evidence="6">
    <location>
        <position position="157"/>
    </location>
    <ligand>
        <name>Mg(2+)</name>
        <dbReference type="ChEBI" id="CHEBI:18420"/>
        <label>1</label>
    </ligand>
</feature>
<evidence type="ECO:0000256" key="1">
    <source>
        <dbReference type="ARBA" id="ARBA00007092"/>
    </source>
</evidence>
<feature type="site" description="Interaction with DNA substrate" evidence="7">
    <location>
        <position position="259"/>
    </location>
</feature>
<feature type="binding site" evidence="6">
    <location>
        <position position="36"/>
    </location>
    <ligand>
        <name>Mg(2+)</name>
        <dbReference type="ChEBI" id="CHEBI:18420"/>
        <label>1</label>
    </ligand>
</feature>
<dbReference type="Gene3D" id="3.60.10.10">
    <property type="entry name" value="Endonuclease/exonuclease/phosphatase"/>
    <property type="match status" value="1"/>
</dbReference>
<dbReference type="GO" id="GO:0008311">
    <property type="term" value="F:double-stranded DNA 3'-5' DNA exonuclease activity"/>
    <property type="evidence" value="ECO:0007669"/>
    <property type="project" value="InterPro"/>
</dbReference>
<feature type="active site" description="Proton acceptor" evidence="5">
    <location>
        <position position="259"/>
    </location>
</feature>
<dbReference type="NCBIfam" id="TIGR00195">
    <property type="entry name" value="exoDNase_III"/>
    <property type="match status" value="1"/>
</dbReference>
<keyword evidence="2 6" id="KW-0479">Metal-binding</keyword>
<comment type="cofactor">
    <cofactor evidence="6">
        <name>Mg(2+)</name>
        <dbReference type="ChEBI" id="CHEBI:18420"/>
    </cofactor>
    <cofactor evidence="6">
        <name>Mn(2+)</name>
        <dbReference type="ChEBI" id="CHEBI:29035"/>
    </cofactor>
    <text evidence="6">Probably binds two magnesium or manganese ions per subunit.</text>
</comment>
<dbReference type="Proteomes" id="UP000291591">
    <property type="component" value="Unassembled WGS sequence"/>
</dbReference>
<feature type="active site" description="Proton donor/acceptor" evidence="5">
    <location>
        <position position="157"/>
    </location>
</feature>
<feature type="binding site" evidence="6">
    <location>
        <position position="159"/>
    </location>
    <ligand>
        <name>Mg(2+)</name>
        <dbReference type="ChEBI" id="CHEBI:18420"/>
        <label>1</label>
    </ligand>
</feature>
<comment type="similarity">
    <text evidence="1">Belongs to the DNA repair enzymes AP/ExoA family.</text>
</comment>
<dbReference type="SUPFAM" id="SSF56219">
    <property type="entry name" value="DNase I-like"/>
    <property type="match status" value="1"/>
</dbReference>
<protein>
    <submittedName>
        <fullName evidence="9">Exodeoxyribonuclease-3</fullName>
    </submittedName>
</protein>
<name>A0A4Q7V1A6_PSEST</name>
<dbReference type="RefSeq" id="WP_130292303.1">
    <property type="nucleotide sequence ID" value="NZ_SHKL01000001.1"/>
</dbReference>
<feature type="binding site" evidence="6">
    <location>
        <position position="8"/>
    </location>
    <ligand>
        <name>Mg(2+)</name>
        <dbReference type="ChEBI" id="CHEBI:18420"/>
        <label>1</label>
    </ligand>
</feature>
<dbReference type="OrthoDB" id="9803914at2"/>
<feature type="domain" description="Endonuclease/exonuclease/phosphatase" evidence="8">
    <location>
        <begin position="6"/>
        <end position="259"/>
    </location>
</feature>
<dbReference type="GO" id="GO:0046872">
    <property type="term" value="F:metal ion binding"/>
    <property type="evidence" value="ECO:0007669"/>
    <property type="project" value="UniProtKB-KW"/>
</dbReference>
<feature type="binding site" evidence="6">
    <location>
        <position position="259"/>
    </location>
    <ligand>
        <name>Mg(2+)</name>
        <dbReference type="ChEBI" id="CHEBI:18420"/>
        <label>1</label>
    </ligand>
</feature>
<evidence type="ECO:0000256" key="4">
    <source>
        <dbReference type="ARBA" id="ARBA00022842"/>
    </source>
</evidence>
<keyword evidence="3" id="KW-0378">Hydrolase</keyword>
<feature type="active site" evidence="5">
    <location>
        <position position="113"/>
    </location>
</feature>
<feature type="site" description="Important for catalytic activity" evidence="7">
    <location>
        <position position="229"/>
    </location>
</feature>
<dbReference type="NCBIfam" id="TIGR00633">
    <property type="entry name" value="xth"/>
    <property type="match status" value="1"/>
</dbReference>
<evidence type="ECO:0000313" key="10">
    <source>
        <dbReference type="Proteomes" id="UP000291591"/>
    </source>
</evidence>
<dbReference type="GO" id="GO:0006281">
    <property type="term" value="P:DNA repair"/>
    <property type="evidence" value="ECO:0007669"/>
    <property type="project" value="InterPro"/>
</dbReference>
<evidence type="ECO:0000256" key="2">
    <source>
        <dbReference type="ARBA" id="ARBA00022723"/>
    </source>
</evidence>
<feature type="site" description="Transition state stabilizer" evidence="7">
    <location>
        <position position="159"/>
    </location>
</feature>
<dbReference type="PANTHER" id="PTHR43250:SF2">
    <property type="entry name" value="EXODEOXYRIBONUCLEASE III"/>
    <property type="match status" value="1"/>
</dbReference>
<dbReference type="AlphaFoldDB" id="A0A4Q7V1A6"/>
<dbReference type="InterPro" id="IPR004808">
    <property type="entry name" value="AP_endonuc_1"/>
</dbReference>
<evidence type="ECO:0000259" key="8">
    <source>
        <dbReference type="Pfam" id="PF03372"/>
    </source>
</evidence>
<evidence type="ECO:0000313" key="9">
    <source>
        <dbReference type="EMBL" id="RZT88282.1"/>
    </source>
</evidence>
<dbReference type="InterPro" id="IPR036691">
    <property type="entry name" value="Endo/exonu/phosph_ase_sf"/>
</dbReference>
<dbReference type="PANTHER" id="PTHR43250">
    <property type="entry name" value="EXODEOXYRIBONUCLEASE III"/>
    <property type="match status" value="1"/>
</dbReference>
<evidence type="ECO:0000256" key="3">
    <source>
        <dbReference type="ARBA" id="ARBA00022801"/>
    </source>
</evidence>
<evidence type="ECO:0000256" key="5">
    <source>
        <dbReference type="PIRSR" id="PIRSR604808-1"/>
    </source>
</evidence>
<keyword evidence="6" id="KW-0464">Manganese</keyword>
<dbReference type="InterPro" id="IPR037493">
    <property type="entry name" value="ExoIII-like"/>
</dbReference>
<accession>A0A4Q7V1A6</accession>
<keyword evidence="4 6" id="KW-0460">Magnesium</keyword>
<dbReference type="PROSITE" id="PS51435">
    <property type="entry name" value="AP_NUCLEASE_F1_4"/>
    <property type="match status" value="1"/>
</dbReference>
<evidence type="ECO:0000256" key="6">
    <source>
        <dbReference type="PIRSR" id="PIRSR604808-2"/>
    </source>
</evidence>
<evidence type="ECO:0000256" key="7">
    <source>
        <dbReference type="PIRSR" id="PIRSR604808-3"/>
    </source>
</evidence>
<sequence length="268" mass="29737">MPTVSTANVNGVRAAAGKGLLEWVAGSDAEAICLQEVRALPDEVPVALTDLLAEHGWWLTLAPSETAKGRSGVAVLTRTEPDAVRIGFGDDEIDVQGRYLEVDVPGLTVASLYLTKGVTGTDKQVAKDRFLDVFGLYLRTAFDRSAVDGREMVVCGDFNIAPTELDLRNHRTNQKNSGFLPHERRWWADLLDHGWVDVVRELHPDTDGPYSWWTYRGRAFDNDVGWRIDHQLATPGLAARAKDAVVERAPAHDRRWSDHAPVTVRYEA</sequence>
<dbReference type="Pfam" id="PF03372">
    <property type="entry name" value="Exo_endo_phos"/>
    <property type="match status" value="1"/>
</dbReference>
<organism evidence="9 10">
    <name type="scientific">Pseudonocardia sediminis</name>
    <dbReference type="NCBI Taxonomy" id="1397368"/>
    <lineage>
        <taxon>Bacteria</taxon>
        <taxon>Bacillati</taxon>
        <taxon>Actinomycetota</taxon>
        <taxon>Actinomycetes</taxon>
        <taxon>Pseudonocardiales</taxon>
        <taxon>Pseudonocardiaceae</taxon>
        <taxon>Pseudonocardia</taxon>
    </lineage>
</organism>
<comment type="caution">
    <text evidence="9">The sequence shown here is derived from an EMBL/GenBank/DDBJ whole genome shotgun (WGS) entry which is preliminary data.</text>
</comment>